<sequence length="632" mass="71179">MTPIIEKDWMDETDIFSKVYRDGVKYFIQFAATYGYSNKKCACPCARCQNKKNLKIAVVRQHLLEKGIDKSYRIWAHHGEKSTSDSSDYSGKDPLQEENHHEQNTEDAVPGMESFIDAANEVREGGPDGDVHIHDANLTQTTYKEPFEVCEGGADGDIHIDDTNQTRTTYEEPFVPDRLETVQNSNVPSEIPPSLKLQTNTSISRPKCFITVDVAGRPVGEHAEKLSTRIGELVRHHCPISYTDWRLVPETFKDDVWNALLREYEFNAPSQFVRPYLEKSFPAFYRRYKYDLRKQYIKDATNQEEVVAKCPIGCKLDVWKAFVANEFEEVAKEKRAKNVESKKKSTIRHTLGRRSYVNKCYILEKEEGIVLDGRPDVWMKGHEKSDGTVHPSAVEKYEQLKAANEKRKRLDEGGSGKQLNFDSDAVAEVFGPDGSNSHLRAYSSCVSKKRALQACLATSLMESEVSKVDAPIAAMVANLSSRVEGLFKIVAEILSRPPTAQETTPTFDAEVSAEETLPTFDAEVAAEETTPTFDAEVRDNVNYCYRGIGKQNVNLLNREGKIVATGYTVVGKEGEMCHGRKVQPGEKMVRIETVVDVFAPVPDPPQGGYHYTLQGFVDGGCVIWFESRLRPR</sequence>
<feature type="region of interest" description="Disordered" evidence="1">
    <location>
        <begin position="79"/>
        <end position="110"/>
    </location>
</feature>
<dbReference type="STRING" id="3469.A0A4Y7K734"/>
<accession>A0A4Y7K734</accession>
<feature type="compositionally biased region" description="Basic and acidic residues" evidence="1">
    <location>
        <begin position="90"/>
        <end position="104"/>
    </location>
</feature>
<dbReference type="Pfam" id="PF03004">
    <property type="entry name" value="Transposase_24"/>
    <property type="match status" value="1"/>
</dbReference>
<dbReference type="InterPro" id="IPR004252">
    <property type="entry name" value="Probable_transposase_24"/>
</dbReference>
<dbReference type="Pfam" id="PF13963">
    <property type="entry name" value="Transpos_assoc"/>
    <property type="match status" value="1"/>
</dbReference>
<dbReference type="Gramene" id="RZC67805">
    <property type="protein sequence ID" value="RZC67805"/>
    <property type="gene ID" value="C5167_011498"/>
</dbReference>
<evidence type="ECO:0000259" key="2">
    <source>
        <dbReference type="Pfam" id="PF13963"/>
    </source>
</evidence>
<dbReference type="OrthoDB" id="1888023at2759"/>
<evidence type="ECO:0000313" key="4">
    <source>
        <dbReference type="Proteomes" id="UP000316621"/>
    </source>
</evidence>
<dbReference type="InterPro" id="IPR029480">
    <property type="entry name" value="Transpos_assoc"/>
</dbReference>
<dbReference type="EMBL" id="CM010720">
    <property type="protein sequence ID" value="RZC67805.1"/>
    <property type="molecule type" value="Genomic_DNA"/>
</dbReference>
<feature type="domain" description="Transposase-associated" evidence="2">
    <location>
        <begin position="7"/>
        <end position="80"/>
    </location>
</feature>
<evidence type="ECO:0000256" key="1">
    <source>
        <dbReference type="SAM" id="MobiDB-lite"/>
    </source>
</evidence>
<dbReference type="Proteomes" id="UP000316621">
    <property type="component" value="Chromosome 6"/>
</dbReference>
<organism evidence="3 4">
    <name type="scientific">Papaver somniferum</name>
    <name type="common">Opium poppy</name>
    <dbReference type="NCBI Taxonomy" id="3469"/>
    <lineage>
        <taxon>Eukaryota</taxon>
        <taxon>Viridiplantae</taxon>
        <taxon>Streptophyta</taxon>
        <taxon>Embryophyta</taxon>
        <taxon>Tracheophyta</taxon>
        <taxon>Spermatophyta</taxon>
        <taxon>Magnoliopsida</taxon>
        <taxon>Ranunculales</taxon>
        <taxon>Papaveraceae</taxon>
        <taxon>Papaveroideae</taxon>
        <taxon>Papaver</taxon>
    </lineage>
</organism>
<protein>
    <recommendedName>
        <fullName evidence="2">Transposase-associated domain-containing protein</fullName>
    </recommendedName>
</protein>
<proteinExistence type="predicted"/>
<reference evidence="3 4" key="1">
    <citation type="journal article" date="2018" name="Science">
        <title>The opium poppy genome and morphinan production.</title>
        <authorList>
            <person name="Guo L."/>
            <person name="Winzer T."/>
            <person name="Yang X."/>
            <person name="Li Y."/>
            <person name="Ning Z."/>
            <person name="He Z."/>
            <person name="Teodor R."/>
            <person name="Lu Y."/>
            <person name="Bowser T.A."/>
            <person name="Graham I.A."/>
            <person name="Ye K."/>
        </authorList>
    </citation>
    <scope>NUCLEOTIDE SEQUENCE [LARGE SCALE GENOMIC DNA]</scope>
    <source>
        <strain evidence="4">cv. HN1</strain>
        <tissue evidence="3">Leaves</tissue>
    </source>
</reference>
<dbReference type="AlphaFoldDB" id="A0A4Y7K734"/>
<keyword evidence="4" id="KW-1185">Reference proteome</keyword>
<dbReference type="PANTHER" id="PTHR33018:SF37">
    <property type="entry name" value="TRANSPOSASE TNP1_EN_SPM-LIKE DOMAIN-CONTAINING PROTEIN"/>
    <property type="match status" value="1"/>
</dbReference>
<evidence type="ECO:0000313" key="3">
    <source>
        <dbReference type="EMBL" id="RZC67805.1"/>
    </source>
</evidence>
<dbReference type="PANTHER" id="PTHR33018">
    <property type="entry name" value="OS10G0338966 PROTEIN-RELATED"/>
    <property type="match status" value="1"/>
</dbReference>
<gene>
    <name evidence="3" type="ORF">C5167_011498</name>
</gene>
<name>A0A4Y7K734_PAPSO</name>